<dbReference type="EMBL" id="PJQD01000008">
    <property type="protein sequence ID" value="POY76157.1"/>
    <property type="molecule type" value="Genomic_DNA"/>
</dbReference>
<dbReference type="AlphaFoldDB" id="A0A2S5BHB2"/>
<feature type="region of interest" description="Disordered" evidence="1">
    <location>
        <begin position="1"/>
        <end position="32"/>
    </location>
</feature>
<accession>A0A2S5BHB2</accession>
<comment type="caution">
    <text evidence="2">The sequence shown here is derived from an EMBL/GenBank/DDBJ whole genome shotgun (WGS) entry which is preliminary data.</text>
</comment>
<protein>
    <recommendedName>
        <fullName evidence="4">Proteophosphoglycan ppg4</fullName>
    </recommendedName>
</protein>
<reference evidence="2 3" key="1">
    <citation type="journal article" date="2018" name="Front. Microbiol.">
        <title>Prospects for Fungal Bioremediation of Acidic Radioactive Waste Sites: Characterization and Genome Sequence of Rhodotorula taiwanensis MD1149.</title>
        <authorList>
            <person name="Tkavc R."/>
            <person name="Matrosova V.Y."/>
            <person name="Grichenko O.E."/>
            <person name="Gostincar C."/>
            <person name="Volpe R.P."/>
            <person name="Klimenkova P."/>
            <person name="Gaidamakova E.K."/>
            <person name="Zhou C.E."/>
            <person name="Stewart B.J."/>
            <person name="Lyman M.G."/>
            <person name="Malfatti S.A."/>
            <person name="Rubinfeld B."/>
            <person name="Courtot M."/>
            <person name="Singh J."/>
            <person name="Dalgard C.L."/>
            <person name="Hamilton T."/>
            <person name="Frey K.G."/>
            <person name="Gunde-Cimerman N."/>
            <person name="Dugan L."/>
            <person name="Daly M.J."/>
        </authorList>
    </citation>
    <scope>NUCLEOTIDE SEQUENCE [LARGE SCALE GENOMIC DNA]</scope>
    <source>
        <strain evidence="2 3">MD1149</strain>
    </source>
</reference>
<sequence length="695" mass="74155">MVTRREKRWSAQRPAGAAPQSEPVADKNKRTPLTVVDNNALIAKSARAPGHARSQSWLTTLLKPNTSLKRRLVEPVLVDRPADRARVPHPQASTSAPRRPSVVARKPVPLIKLGDEEAHPPRQATLSWPVTSEGLPLSAKERAGEHPVNSPKRTDKNLLESTSMPIHLALKPLPIAAEDEKARLAAWNWGQEDSPADHAVLPPASPSQSPSFVKQRVQEIERNAEATARPQSRIAGPRRSSELPPPPVPARDRPTSTATTCDDSPSRRASTLSDLSADVAFSGPVLHNPPPTLPVFAARNEAFVPPAEQPHRRLRTLSPIFETESTPCLSSNGSAVDVSLADNATLQAVPTARPILHVDPALAALRKTSASSASIYSYSAADHELQSYFSPETPAVDMILQLDGLAISGVDSTSLSPSAPASPRRSVAVDDRQPFAYAIALANKPSFSKYRFPSPDPVDAPPSPAPSPPSSVSGRVGSLFDANEGLLPPEEGDAPSSSFTAATSTFDSPRLPSELKASTTSSAGASGEWRSGWTLAAMHSPPDELVETAAPSKAEEAVEHANVVHLSAVDADGVHLSAVNVEESSYTQPAPRSTSRPVSFALPDDAAFAARTPDRDSKTFDLGTRTLSIQRKKSKLLPAIPDSASIWSGEDRVEVYCQRELVRHHGGRTERIVLERTLLFEEGEGAPTAAVGVAV</sequence>
<feature type="region of interest" description="Disordered" evidence="1">
    <location>
        <begin position="81"/>
        <end position="132"/>
    </location>
</feature>
<evidence type="ECO:0000313" key="3">
    <source>
        <dbReference type="Proteomes" id="UP000237144"/>
    </source>
</evidence>
<dbReference type="Proteomes" id="UP000237144">
    <property type="component" value="Unassembled WGS sequence"/>
</dbReference>
<dbReference type="OrthoDB" id="2524801at2759"/>
<keyword evidence="3" id="KW-1185">Reference proteome</keyword>
<feature type="compositionally biased region" description="Low complexity" evidence="1">
    <location>
        <begin position="517"/>
        <end position="527"/>
    </location>
</feature>
<gene>
    <name evidence="2" type="ORF">BMF94_0880</name>
</gene>
<name>A0A2S5BHB2_9BASI</name>
<organism evidence="2 3">
    <name type="scientific">Rhodotorula taiwanensis</name>
    <dbReference type="NCBI Taxonomy" id="741276"/>
    <lineage>
        <taxon>Eukaryota</taxon>
        <taxon>Fungi</taxon>
        <taxon>Dikarya</taxon>
        <taxon>Basidiomycota</taxon>
        <taxon>Pucciniomycotina</taxon>
        <taxon>Microbotryomycetes</taxon>
        <taxon>Sporidiobolales</taxon>
        <taxon>Sporidiobolaceae</taxon>
        <taxon>Rhodotorula</taxon>
    </lineage>
</organism>
<proteinExistence type="predicted"/>
<evidence type="ECO:0008006" key="4">
    <source>
        <dbReference type="Google" id="ProtNLM"/>
    </source>
</evidence>
<feature type="compositionally biased region" description="Low complexity" evidence="1">
    <location>
        <begin position="494"/>
        <end position="509"/>
    </location>
</feature>
<feature type="region of interest" description="Disordered" evidence="1">
    <location>
        <begin position="452"/>
        <end position="527"/>
    </location>
</feature>
<feature type="compositionally biased region" description="Pro residues" evidence="1">
    <location>
        <begin position="454"/>
        <end position="469"/>
    </location>
</feature>
<feature type="region of interest" description="Disordered" evidence="1">
    <location>
        <begin position="194"/>
        <end position="272"/>
    </location>
</feature>
<feature type="compositionally biased region" description="Polar residues" evidence="1">
    <location>
        <begin position="255"/>
        <end position="272"/>
    </location>
</feature>
<evidence type="ECO:0000313" key="2">
    <source>
        <dbReference type="EMBL" id="POY76157.1"/>
    </source>
</evidence>
<evidence type="ECO:0000256" key="1">
    <source>
        <dbReference type="SAM" id="MobiDB-lite"/>
    </source>
</evidence>